<name>A0A1N6B2V2_9ACTN</name>
<protein>
    <submittedName>
        <fullName evidence="1">Uncharacterized protein</fullName>
    </submittedName>
</protein>
<proteinExistence type="predicted"/>
<accession>A0A1N6B2V2</accession>
<reference evidence="2" key="1">
    <citation type="submission" date="2016-12" db="EMBL/GenBank/DDBJ databases">
        <authorList>
            <person name="Varghese N."/>
            <person name="Submissions S."/>
        </authorList>
    </citation>
    <scope>NUCLEOTIDE SEQUENCE [LARGE SCALE GENOMIC DNA]</scope>
    <source>
        <strain evidence="2">DSM 45599</strain>
    </source>
</reference>
<dbReference type="Proteomes" id="UP000185124">
    <property type="component" value="Unassembled WGS sequence"/>
</dbReference>
<sequence length="111" mass="12359">MTDMLRIQDLRQVCAMLLDAVEERFGPEIDLSDAGVDHYWNVDLRTAFEVKEDPAAGIDVGQSSDDTAELRALLRRPTDDVPVLWHDLQHLAGVLRLLAYLDLPATGADES</sequence>
<gene>
    <name evidence="1" type="ORF">SAMN04489832_6606</name>
</gene>
<keyword evidence="2" id="KW-1185">Reference proteome</keyword>
<organism evidence="1 2">
    <name type="scientific">Micromonospora cremea</name>
    <dbReference type="NCBI Taxonomy" id="709881"/>
    <lineage>
        <taxon>Bacteria</taxon>
        <taxon>Bacillati</taxon>
        <taxon>Actinomycetota</taxon>
        <taxon>Actinomycetes</taxon>
        <taxon>Micromonosporales</taxon>
        <taxon>Micromonosporaceae</taxon>
        <taxon>Micromonospora</taxon>
    </lineage>
</organism>
<dbReference type="EMBL" id="FSQT01000002">
    <property type="protein sequence ID" value="SIN40731.1"/>
    <property type="molecule type" value="Genomic_DNA"/>
</dbReference>
<evidence type="ECO:0000313" key="2">
    <source>
        <dbReference type="Proteomes" id="UP000185124"/>
    </source>
</evidence>
<dbReference type="AlphaFoldDB" id="A0A1N6B2V2"/>
<evidence type="ECO:0000313" key="1">
    <source>
        <dbReference type="EMBL" id="SIN40731.1"/>
    </source>
</evidence>